<gene>
    <name evidence="1" type="ORF">P5673_008217</name>
</gene>
<name>A0AAD9VAY5_ACRCE</name>
<accession>A0AAD9VAY5</accession>
<organism evidence="1 2">
    <name type="scientific">Acropora cervicornis</name>
    <name type="common">Staghorn coral</name>
    <dbReference type="NCBI Taxonomy" id="6130"/>
    <lineage>
        <taxon>Eukaryota</taxon>
        <taxon>Metazoa</taxon>
        <taxon>Cnidaria</taxon>
        <taxon>Anthozoa</taxon>
        <taxon>Hexacorallia</taxon>
        <taxon>Scleractinia</taxon>
        <taxon>Astrocoeniina</taxon>
        <taxon>Acroporidae</taxon>
        <taxon>Acropora</taxon>
    </lineage>
</organism>
<proteinExistence type="predicted"/>
<reference evidence="1" key="2">
    <citation type="journal article" date="2023" name="Science">
        <title>Genomic signatures of disease resistance in endangered staghorn corals.</title>
        <authorList>
            <person name="Vollmer S.V."/>
            <person name="Selwyn J.D."/>
            <person name="Despard B.A."/>
            <person name="Roesel C.L."/>
        </authorList>
    </citation>
    <scope>NUCLEOTIDE SEQUENCE</scope>
    <source>
        <strain evidence="1">K2</strain>
    </source>
</reference>
<reference evidence="1" key="1">
    <citation type="journal article" date="2023" name="G3 (Bethesda)">
        <title>Whole genome assembly and annotation of the endangered Caribbean coral Acropora cervicornis.</title>
        <authorList>
            <person name="Selwyn J.D."/>
            <person name="Vollmer S.V."/>
        </authorList>
    </citation>
    <scope>NUCLEOTIDE SEQUENCE</scope>
    <source>
        <strain evidence="1">K2</strain>
    </source>
</reference>
<evidence type="ECO:0000313" key="2">
    <source>
        <dbReference type="Proteomes" id="UP001249851"/>
    </source>
</evidence>
<dbReference type="EMBL" id="JARQWQ010000014">
    <property type="protein sequence ID" value="KAK2567407.1"/>
    <property type="molecule type" value="Genomic_DNA"/>
</dbReference>
<keyword evidence="2" id="KW-1185">Reference proteome</keyword>
<evidence type="ECO:0000313" key="1">
    <source>
        <dbReference type="EMBL" id="KAK2567407.1"/>
    </source>
</evidence>
<dbReference type="AlphaFoldDB" id="A0AAD9VAY5"/>
<sequence>MPKRGKPTPESSLNYFNFSLLLMNKKDNMPWSKFLACWLFAYFFNIFERQFGLTLSIALKICQLGRKKG</sequence>
<dbReference type="Proteomes" id="UP001249851">
    <property type="component" value="Unassembled WGS sequence"/>
</dbReference>
<comment type="caution">
    <text evidence="1">The sequence shown here is derived from an EMBL/GenBank/DDBJ whole genome shotgun (WGS) entry which is preliminary data.</text>
</comment>
<protein>
    <submittedName>
        <fullName evidence="1">Uncharacterized protein</fullName>
    </submittedName>
</protein>